<keyword evidence="4" id="KW-1185">Reference proteome</keyword>
<keyword evidence="1" id="KW-0472">Membrane</keyword>
<organism evidence="3 4">
    <name type="scientific">Dendrobium nobile</name>
    <name type="common">Orchid</name>
    <dbReference type="NCBI Taxonomy" id="94219"/>
    <lineage>
        <taxon>Eukaryota</taxon>
        <taxon>Viridiplantae</taxon>
        <taxon>Streptophyta</taxon>
        <taxon>Embryophyta</taxon>
        <taxon>Tracheophyta</taxon>
        <taxon>Spermatophyta</taxon>
        <taxon>Magnoliopsida</taxon>
        <taxon>Liliopsida</taxon>
        <taxon>Asparagales</taxon>
        <taxon>Orchidaceae</taxon>
        <taxon>Epidendroideae</taxon>
        <taxon>Malaxideae</taxon>
        <taxon>Dendrobiinae</taxon>
        <taxon>Dendrobium</taxon>
    </lineage>
</organism>
<dbReference type="Pfam" id="PF00078">
    <property type="entry name" value="RVT_1"/>
    <property type="match status" value="1"/>
</dbReference>
<evidence type="ECO:0000313" key="3">
    <source>
        <dbReference type="EMBL" id="KAI0496277.1"/>
    </source>
</evidence>
<evidence type="ECO:0000259" key="2">
    <source>
        <dbReference type="Pfam" id="PF00078"/>
    </source>
</evidence>
<dbReference type="PANTHER" id="PTHR33116:SF86">
    <property type="entry name" value="REVERSE TRANSCRIPTASE DOMAIN-CONTAINING PROTEIN"/>
    <property type="match status" value="1"/>
</dbReference>
<dbReference type="InterPro" id="IPR000477">
    <property type="entry name" value="RT_dom"/>
</dbReference>
<dbReference type="AlphaFoldDB" id="A0A8T3AJ14"/>
<comment type="caution">
    <text evidence="3">The sequence shown here is derived from an EMBL/GenBank/DDBJ whole genome shotgun (WGS) entry which is preliminary data.</text>
</comment>
<feature type="domain" description="Reverse transcriptase" evidence="2">
    <location>
        <begin position="264"/>
        <end position="346"/>
    </location>
</feature>
<protein>
    <recommendedName>
        <fullName evidence="2">Reverse transcriptase domain-containing protein</fullName>
    </recommendedName>
</protein>
<name>A0A8T3AJ14_DENNO</name>
<dbReference type="InterPro" id="IPR043502">
    <property type="entry name" value="DNA/RNA_pol_sf"/>
</dbReference>
<dbReference type="PANTHER" id="PTHR33116">
    <property type="entry name" value="REVERSE TRANSCRIPTASE ZINC-BINDING DOMAIN-CONTAINING PROTEIN-RELATED-RELATED"/>
    <property type="match status" value="1"/>
</dbReference>
<accession>A0A8T3AJ14</accession>
<dbReference type="EMBL" id="JAGYWB010000016">
    <property type="protein sequence ID" value="KAI0496277.1"/>
    <property type="molecule type" value="Genomic_DNA"/>
</dbReference>
<sequence length="491" mass="55946">MEEGEFVNSEEFGGKMNSFMNSFDLHDVGVVGPKYTWCNNKSGCAQIWERLDRCLLNSKSLEALPHAINRHVARMCGFLILRHFTLSRKHGANNLKQSMILLKSKVHELNTTLARLNIWWRQRVKLKWIKESDINSQFFHAFANGRKNGNFIKQIKDDTGNLERECNVTGWPNRLNALSNESVNLLDAEFTNEEVEKVISNLGSNISPGIDGISYSFIKGYWKIIAHDMQEAIFHFISTGKMNEKWKETLVVLIPKVQNLVAAVAPKISHLLYADDVLLFSKANSEQVKVLKKIIVDYCSWTGLSVNVKKSAIMFGKSVNRAKKKSLSKILNFKVVQEMKYLGINLCLRRMISSDFLFLIERAAAKVNSWGNKFFSLPGRIVLVSILLAIPVFYVSHSLIPINILKKMERICREYIWKRADNDTGMHYISREVLCKPVVEGGAGLLSPVAMMGPLRSKYAWEFIKESNSLLYRTLRAKYGNVICSGARKQN</sequence>
<evidence type="ECO:0000256" key="1">
    <source>
        <dbReference type="SAM" id="Phobius"/>
    </source>
</evidence>
<keyword evidence="1" id="KW-1133">Transmembrane helix</keyword>
<dbReference type="SUPFAM" id="SSF56672">
    <property type="entry name" value="DNA/RNA polymerases"/>
    <property type="match status" value="1"/>
</dbReference>
<dbReference type="Proteomes" id="UP000829196">
    <property type="component" value="Unassembled WGS sequence"/>
</dbReference>
<evidence type="ECO:0000313" key="4">
    <source>
        <dbReference type="Proteomes" id="UP000829196"/>
    </source>
</evidence>
<dbReference type="OrthoDB" id="1938246at2759"/>
<feature type="transmembrane region" description="Helical" evidence="1">
    <location>
        <begin position="381"/>
        <end position="405"/>
    </location>
</feature>
<keyword evidence="1" id="KW-0812">Transmembrane</keyword>
<gene>
    <name evidence="3" type="ORF">KFK09_022591</name>
</gene>
<reference evidence="3" key="1">
    <citation type="journal article" date="2022" name="Front. Genet.">
        <title>Chromosome-Scale Assembly of the Dendrobium nobile Genome Provides Insights Into the Molecular Mechanism of the Biosynthesis of the Medicinal Active Ingredient of Dendrobium.</title>
        <authorList>
            <person name="Xu Q."/>
            <person name="Niu S.-C."/>
            <person name="Li K.-L."/>
            <person name="Zheng P.-J."/>
            <person name="Zhang X.-J."/>
            <person name="Jia Y."/>
            <person name="Liu Y."/>
            <person name="Niu Y.-X."/>
            <person name="Yu L.-H."/>
            <person name="Chen D.-F."/>
            <person name="Zhang G.-Q."/>
        </authorList>
    </citation>
    <scope>NUCLEOTIDE SEQUENCE</scope>
    <source>
        <tissue evidence="3">Leaf</tissue>
    </source>
</reference>
<proteinExistence type="predicted"/>